<organism evidence="2 3">
    <name type="scientific">Steinernema glaseri</name>
    <dbReference type="NCBI Taxonomy" id="37863"/>
    <lineage>
        <taxon>Eukaryota</taxon>
        <taxon>Metazoa</taxon>
        <taxon>Ecdysozoa</taxon>
        <taxon>Nematoda</taxon>
        <taxon>Chromadorea</taxon>
        <taxon>Rhabditida</taxon>
        <taxon>Tylenchina</taxon>
        <taxon>Panagrolaimomorpha</taxon>
        <taxon>Strongyloidoidea</taxon>
        <taxon>Steinernematidae</taxon>
        <taxon>Steinernema</taxon>
    </lineage>
</organism>
<dbReference type="AlphaFoldDB" id="A0A1I7YTV5"/>
<reference evidence="3" key="1">
    <citation type="submission" date="2016-11" db="UniProtKB">
        <authorList>
            <consortium name="WormBaseParasite"/>
        </authorList>
    </citation>
    <scope>IDENTIFICATION</scope>
</reference>
<keyword evidence="2" id="KW-1185">Reference proteome</keyword>
<evidence type="ECO:0000256" key="1">
    <source>
        <dbReference type="SAM" id="MobiDB-lite"/>
    </source>
</evidence>
<accession>A0A1I7YTV5</accession>
<sequence>MRPLEIQGAKQVGGKAQSKNAMSHSFRINTAQISPVFNSDQTGFQYEMRPLKMQGAKKVGGKAKTQ</sequence>
<name>A0A1I7YTV5_9BILA</name>
<protein>
    <submittedName>
        <fullName evidence="3">Single-stranded DNA-binding protein</fullName>
    </submittedName>
</protein>
<dbReference type="WBParaSite" id="L893_g19690.t1">
    <property type="protein sequence ID" value="L893_g19690.t1"/>
    <property type="gene ID" value="L893_g19690"/>
</dbReference>
<evidence type="ECO:0000313" key="3">
    <source>
        <dbReference type="WBParaSite" id="L893_g19690.t1"/>
    </source>
</evidence>
<feature type="region of interest" description="Disordered" evidence="1">
    <location>
        <begin position="1"/>
        <end position="21"/>
    </location>
</feature>
<evidence type="ECO:0000313" key="2">
    <source>
        <dbReference type="Proteomes" id="UP000095287"/>
    </source>
</evidence>
<dbReference type="Proteomes" id="UP000095287">
    <property type="component" value="Unplaced"/>
</dbReference>
<proteinExistence type="predicted"/>